<keyword evidence="1" id="KW-0129">CBS domain</keyword>
<evidence type="ECO:0000259" key="2">
    <source>
        <dbReference type="PROSITE" id="PS51371"/>
    </source>
</evidence>
<dbReference type="InterPro" id="IPR000644">
    <property type="entry name" value="CBS_dom"/>
</dbReference>
<evidence type="ECO:0000256" key="1">
    <source>
        <dbReference type="PROSITE-ProRule" id="PRU00703"/>
    </source>
</evidence>
<accession>A0ABY8VGZ8</accession>
<keyword evidence="4" id="KW-1185">Reference proteome</keyword>
<dbReference type="Gene3D" id="3.10.580.10">
    <property type="entry name" value="CBS-domain"/>
    <property type="match status" value="1"/>
</dbReference>
<sequence length="238" mass="26434">MTTPHRATAFLSAFNEIEAFLRDELNAKKSDGFSWMLRHAERKHLVTGDQAADLKEFADLRNAISHGAYRDFAPIAEPLQETVDEIEHIRDLLLHPPLAMEVLQAQEVITVHPDDDVREALSWVRRTTISQFPVYDGGQCTGILTTNTIARWVSADLDDNDHLDARTVREVLEYAENSDRAVFLPRDITAAAALDAMMTPFPEGGLPRAAVITEHGKVTQKPLRVIGGSDIKALLDAS</sequence>
<reference evidence="3 4" key="1">
    <citation type="submission" date="2023-05" db="EMBL/GenBank/DDBJ databases">
        <title>Corynebacterium suedekumii sp. nov. and Corynebacterium breve sp. nov. isolated from raw cow's milk.</title>
        <authorList>
            <person name="Baer M.K."/>
            <person name="Mehl L."/>
            <person name="Hellmuth R."/>
            <person name="Marke G."/>
            <person name="Lipski A."/>
        </authorList>
    </citation>
    <scope>NUCLEOTIDE SEQUENCE [LARGE SCALE GENOMIC DNA]</scope>
    <source>
        <strain evidence="3 4">R4</strain>
    </source>
</reference>
<gene>
    <name evidence="3" type="ORF">QP027_06050</name>
</gene>
<feature type="domain" description="CBS" evidence="2">
    <location>
        <begin position="100"/>
        <end position="160"/>
    </location>
</feature>
<protein>
    <submittedName>
        <fullName evidence="3">CBS domain-containing protein</fullName>
    </submittedName>
</protein>
<dbReference type="Pfam" id="PF00571">
    <property type="entry name" value="CBS"/>
    <property type="match status" value="1"/>
</dbReference>
<dbReference type="Proteomes" id="UP001225598">
    <property type="component" value="Chromosome"/>
</dbReference>
<proteinExistence type="predicted"/>
<dbReference type="RefSeq" id="WP_284826813.1">
    <property type="nucleotide sequence ID" value="NZ_CP126969.1"/>
</dbReference>
<name>A0ABY8VGZ8_9CORY</name>
<evidence type="ECO:0000313" key="4">
    <source>
        <dbReference type="Proteomes" id="UP001225598"/>
    </source>
</evidence>
<dbReference type="EMBL" id="CP126969">
    <property type="protein sequence ID" value="WIM68936.1"/>
    <property type="molecule type" value="Genomic_DNA"/>
</dbReference>
<dbReference type="InterPro" id="IPR046342">
    <property type="entry name" value="CBS_dom_sf"/>
</dbReference>
<evidence type="ECO:0000313" key="3">
    <source>
        <dbReference type="EMBL" id="WIM68936.1"/>
    </source>
</evidence>
<organism evidence="3 4">
    <name type="scientific">Corynebacterium breve</name>
    <dbReference type="NCBI Taxonomy" id="3049799"/>
    <lineage>
        <taxon>Bacteria</taxon>
        <taxon>Bacillati</taxon>
        <taxon>Actinomycetota</taxon>
        <taxon>Actinomycetes</taxon>
        <taxon>Mycobacteriales</taxon>
        <taxon>Corynebacteriaceae</taxon>
        <taxon>Corynebacterium</taxon>
    </lineage>
</organism>
<dbReference type="PROSITE" id="PS51371">
    <property type="entry name" value="CBS"/>
    <property type="match status" value="1"/>
</dbReference>
<dbReference type="SUPFAM" id="SSF54631">
    <property type="entry name" value="CBS-domain pair"/>
    <property type="match status" value="1"/>
</dbReference>
<dbReference type="SMART" id="SM00116">
    <property type="entry name" value="CBS"/>
    <property type="match status" value="1"/>
</dbReference>
<dbReference type="CDD" id="cd02205">
    <property type="entry name" value="CBS_pair_SF"/>
    <property type="match status" value="1"/>
</dbReference>